<reference evidence="1" key="1">
    <citation type="submission" date="2018-01" db="EMBL/GenBank/DDBJ databases">
        <title>An insight into the sialome of Amazonian anophelines.</title>
        <authorList>
            <person name="Ribeiro J.M."/>
            <person name="Scarpassa V."/>
            <person name="Calvo E."/>
        </authorList>
    </citation>
    <scope>NUCLEOTIDE SEQUENCE</scope>
</reference>
<organism evidence="1">
    <name type="scientific">Anopheles darlingi</name>
    <name type="common">Mosquito</name>
    <dbReference type="NCBI Taxonomy" id="43151"/>
    <lineage>
        <taxon>Eukaryota</taxon>
        <taxon>Metazoa</taxon>
        <taxon>Ecdysozoa</taxon>
        <taxon>Arthropoda</taxon>
        <taxon>Hexapoda</taxon>
        <taxon>Insecta</taxon>
        <taxon>Pterygota</taxon>
        <taxon>Neoptera</taxon>
        <taxon>Endopterygota</taxon>
        <taxon>Diptera</taxon>
        <taxon>Nematocera</taxon>
        <taxon>Culicoidea</taxon>
        <taxon>Culicidae</taxon>
        <taxon>Anophelinae</taxon>
        <taxon>Anopheles</taxon>
    </lineage>
</organism>
<sequence length="78" mass="8532">MPTSWSRVSGLLVVVMRNRVLILLSWVSSVMASTIVGPASTMNIGSSRQLTVVITSSIITTRYDRECFGSAATPRRCR</sequence>
<proteinExistence type="predicted"/>
<protein>
    <submittedName>
        <fullName evidence="1">Putative secreted protein</fullName>
    </submittedName>
</protein>
<accession>A0A2M4D428</accession>
<evidence type="ECO:0000313" key="1">
    <source>
        <dbReference type="EMBL" id="MBW72313.1"/>
    </source>
</evidence>
<dbReference type="EMBL" id="GGFL01008135">
    <property type="protein sequence ID" value="MBW72313.1"/>
    <property type="molecule type" value="Transcribed_RNA"/>
</dbReference>
<dbReference type="AlphaFoldDB" id="A0A2M4D428"/>
<name>A0A2M4D428_ANODA</name>